<dbReference type="OrthoDB" id="693781at2759"/>
<evidence type="ECO:0000313" key="1">
    <source>
        <dbReference type="EMBL" id="KAF0933452.1"/>
    </source>
</evidence>
<dbReference type="AlphaFoldDB" id="A0A6G1F9G3"/>
<comment type="caution">
    <text evidence="1">The sequence shown here is derived from an EMBL/GenBank/DDBJ whole genome shotgun (WGS) entry which is preliminary data.</text>
</comment>
<proteinExistence type="predicted"/>
<gene>
    <name evidence="1" type="ORF">E2562_018548</name>
</gene>
<dbReference type="Proteomes" id="UP000479710">
    <property type="component" value="Unassembled WGS sequence"/>
</dbReference>
<dbReference type="EMBL" id="SPHZ02000001">
    <property type="protein sequence ID" value="KAF0933452.1"/>
    <property type="molecule type" value="Genomic_DNA"/>
</dbReference>
<sequence length="101" mass="11365">MNVITFIEQCVDLKTLTMEDLVGRYKSYDEQVRFSYGDMNEGEHLLLTYTQWEALAKEKKGGECATKNHDRGGGCGKAGECRKPRKETALLAMADDEPCLL</sequence>
<accession>A0A6G1F9G3</accession>
<name>A0A6G1F9G3_9ORYZ</name>
<keyword evidence="2" id="KW-1185">Reference proteome</keyword>
<reference evidence="1 2" key="1">
    <citation type="submission" date="2019-11" db="EMBL/GenBank/DDBJ databases">
        <title>Whole genome sequence of Oryza granulata.</title>
        <authorList>
            <person name="Li W."/>
        </authorList>
    </citation>
    <scope>NUCLEOTIDE SEQUENCE [LARGE SCALE GENOMIC DNA]</scope>
    <source>
        <strain evidence="2">cv. Menghai</strain>
        <tissue evidence="1">Leaf</tissue>
    </source>
</reference>
<evidence type="ECO:0000313" key="2">
    <source>
        <dbReference type="Proteomes" id="UP000479710"/>
    </source>
</evidence>
<protein>
    <submittedName>
        <fullName evidence="1">Uncharacterized protein</fullName>
    </submittedName>
</protein>
<organism evidence="1 2">
    <name type="scientific">Oryza meyeriana var. granulata</name>
    <dbReference type="NCBI Taxonomy" id="110450"/>
    <lineage>
        <taxon>Eukaryota</taxon>
        <taxon>Viridiplantae</taxon>
        <taxon>Streptophyta</taxon>
        <taxon>Embryophyta</taxon>
        <taxon>Tracheophyta</taxon>
        <taxon>Spermatophyta</taxon>
        <taxon>Magnoliopsida</taxon>
        <taxon>Liliopsida</taxon>
        <taxon>Poales</taxon>
        <taxon>Poaceae</taxon>
        <taxon>BOP clade</taxon>
        <taxon>Oryzoideae</taxon>
        <taxon>Oryzeae</taxon>
        <taxon>Oryzinae</taxon>
        <taxon>Oryza</taxon>
        <taxon>Oryza meyeriana</taxon>
    </lineage>
</organism>